<name>A0A0A9CWL7_ARUDO</name>
<accession>A0A0A9CWL7</accession>
<reference evidence="1" key="2">
    <citation type="journal article" date="2015" name="Data Brief">
        <title>Shoot transcriptome of the giant reed, Arundo donax.</title>
        <authorList>
            <person name="Barrero R.A."/>
            <person name="Guerrero F.D."/>
            <person name="Moolhuijzen P."/>
            <person name="Goolsby J.A."/>
            <person name="Tidwell J."/>
            <person name="Bellgard S.E."/>
            <person name="Bellgard M.I."/>
        </authorList>
    </citation>
    <scope>NUCLEOTIDE SEQUENCE</scope>
    <source>
        <tissue evidence="1">Shoot tissue taken approximately 20 cm above the soil surface</tissue>
    </source>
</reference>
<dbReference type="AlphaFoldDB" id="A0A0A9CWL7"/>
<sequence>MSKAAGQCRCSLKGSKPKATTISTNSLNCPSIVGLVRKSIIFNHIITIMIKLFHILHSSTNCRPDILAK</sequence>
<protein>
    <submittedName>
        <fullName evidence="1">Uncharacterized protein</fullName>
    </submittedName>
</protein>
<organism evidence="1">
    <name type="scientific">Arundo donax</name>
    <name type="common">Giant reed</name>
    <name type="synonym">Donax arundinaceus</name>
    <dbReference type="NCBI Taxonomy" id="35708"/>
    <lineage>
        <taxon>Eukaryota</taxon>
        <taxon>Viridiplantae</taxon>
        <taxon>Streptophyta</taxon>
        <taxon>Embryophyta</taxon>
        <taxon>Tracheophyta</taxon>
        <taxon>Spermatophyta</taxon>
        <taxon>Magnoliopsida</taxon>
        <taxon>Liliopsida</taxon>
        <taxon>Poales</taxon>
        <taxon>Poaceae</taxon>
        <taxon>PACMAD clade</taxon>
        <taxon>Arundinoideae</taxon>
        <taxon>Arundineae</taxon>
        <taxon>Arundo</taxon>
    </lineage>
</organism>
<dbReference type="EMBL" id="GBRH01217186">
    <property type="protein sequence ID" value="JAD80709.1"/>
    <property type="molecule type" value="Transcribed_RNA"/>
</dbReference>
<reference evidence="1" key="1">
    <citation type="submission" date="2014-09" db="EMBL/GenBank/DDBJ databases">
        <authorList>
            <person name="Magalhaes I.L.F."/>
            <person name="Oliveira U."/>
            <person name="Santos F.R."/>
            <person name="Vidigal T.H.D.A."/>
            <person name="Brescovit A.D."/>
            <person name="Santos A.J."/>
        </authorList>
    </citation>
    <scope>NUCLEOTIDE SEQUENCE</scope>
    <source>
        <tissue evidence="1">Shoot tissue taken approximately 20 cm above the soil surface</tissue>
    </source>
</reference>
<evidence type="ECO:0000313" key="1">
    <source>
        <dbReference type="EMBL" id="JAD80709.1"/>
    </source>
</evidence>
<proteinExistence type="predicted"/>